<dbReference type="EMBL" id="ABKX01000002">
    <property type="protein sequence ID" value="EDS93180.1"/>
    <property type="molecule type" value="Genomic_DNA"/>
</dbReference>
<evidence type="ECO:0000313" key="1">
    <source>
        <dbReference type="EMBL" id="EDS93180.1"/>
    </source>
</evidence>
<dbReference type="Proteomes" id="UP000003042">
    <property type="component" value="Unassembled WGS sequence"/>
</dbReference>
<reference evidence="1 2" key="1">
    <citation type="submission" date="2008-02" db="EMBL/GenBank/DDBJ databases">
        <title>Annotation of Escherichia albertii TW07627.</title>
        <authorList>
            <person name="Sutton G."/>
            <person name="Whittam T.S."/>
            <person name="Sebastian Y."/>
        </authorList>
    </citation>
    <scope>NUCLEOTIDE SEQUENCE [LARGE SCALE GENOMIC DNA]</scope>
    <source>
        <strain evidence="1 2">TW07627</strain>
    </source>
</reference>
<protein>
    <submittedName>
        <fullName evidence="1">Uncharacterized protein</fullName>
    </submittedName>
</protein>
<comment type="caution">
    <text evidence="1">The sequence shown here is derived from an EMBL/GenBank/DDBJ whole genome shotgun (WGS) entry which is preliminary data.</text>
</comment>
<proteinExistence type="predicted"/>
<evidence type="ECO:0000313" key="2">
    <source>
        <dbReference type="Proteomes" id="UP000003042"/>
    </source>
</evidence>
<organism evidence="1 2">
    <name type="scientific">Escherichia albertii (strain TW07627)</name>
    <dbReference type="NCBI Taxonomy" id="502347"/>
    <lineage>
        <taxon>Bacteria</taxon>
        <taxon>Pseudomonadati</taxon>
        <taxon>Pseudomonadota</taxon>
        <taxon>Gammaproteobacteria</taxon>
        <taxon>Enterobacterales</taxon>
        <taxon>Enterobacteriaceae</taxon>
        <taxon>Escherichia</taxon>
    </lineage>
</organism>
<sequence>MASCGLVSRSLTVRKWGYTQGNGRVESKFCGEVMKGEEHWAVTFHRPIRN</sequence>
<name>A0ABC9NS51_ESCAT</name>
<gene>
    <name evidence="1" type="ORF">ESCAB7627_4197</name>
</gene>
<accession>A0ABC9NS51</accession>
<dbReference type="AlphaFoldDB" id="A0ABC9NS51"/>